<feature type="chain" id="PRO_5021952091" evidence="1">
    <location>
        <begin position="26"/>
        <end position="248"/>
    </location>
</feature>
<feature type="signal peptide" evidence="1">
    <location>
        <begin position="1"/>
        <end position="25"/>
    </location>
</feature>
<evidence type="ECO:0000313" key="3">
    <source>
        <dbReference type="Proteomes" id="UP000319383"/>
    </source>
</evidence>
<keyword evidence="1" id="KW-0732">Signal</keyword>
<proteinExistence type="predicted"/>
<dbReference type="Proteomes" id="UP000319383">
    <property type="component" value="Chromosome"/>
</dbReference>
<evidence type="ECO:0000313" key="2">
    <source>
        <dbReference type="EMBL" id="QDU44994.1"/>
    </source>
</evidence>
<gene>
    <name evidence="2" type="ORF">Mal52_34820</name>
</gene>
<protein>
    <submittedName>
        <fullName evidence="2">Uncharacterized protein</fullName>
    </submittedName>
</protein>
<dbReference type="AlphaFoldDB" id="A0A517ZR76"/>
<organism evidence="2 3">
    <name type="scientific">Symmachiella dynata</name>
    <dbReference type="NCBI Taxonomy" id="2527995"/>
    <lineage>
        <taxon>Bacteria</taxon>
        <taxon>Pseudomonadati</taxon>
        <taxon>Planctomycetota</taxon>
        <taxon>Planctomycetia</taxon>
        <taxon>Planctomycetales</taxon>
        <taxon>Planctomycetaceae</taxon>
        <taxon>Symmachiella</taxon>
    </lineage>
</organism>
<sequence precursor="true">MKRFASFCSVTFTVVGLLLASTAVAAEKTAVDPSGTWRWEHDEGGETVKNVLKLNSDGKKVTGTYQGRRGPFEITDGKVDNDKLSFGFNVDYEGQTIEISFVGKIKADTVDGTVSMKSDEGARDYPWTAERGLKTADTVGTWKLSIELPDGNVLTPQLKLSLADDKKELKGEYTSDAAELDVSDIKVKNGKLFFKISGDFGGGTLTANYKVQPRGDKLAGEIEYDFNGQTGELEVTGKRDAEKKEEAK</sequence>
<dbReference type="KEGG" id="sdyn:Mal52_34820"/>
<evidence type="ECO:0000256" key="1">
    <source>
        <dbReference type="SAM" id="SignalP"/>
    </source>
</evidence>
<reference evidence="2 3" key="1">
    <citation type="submission" date="2019-02" db="EMBL/GenBank/DDBJ databases">
        <title>Deep-cultivation of Planctomycetes and their phenomic and genomic characterization uncovers novel biology.</title>
        <authorList>
            <person name="Wiegand S."/>
            <person name="Jogler M."/>
            <person name="Boedeker C."/>
            <person name="Pinto D."/>
            <person name="Vollmers J."/>
            <person name="Rivas-Marin E."/>
            <person name="Kohn T."/>
            <person name="Peeters S.H."/>
            <person name="Heuer A."/>
            <person name="Rast P."/>
            <person name="Oberbeckmann S."/>
            <person name="Bunk B."/>
            <person name="Jeske O."/>
            <person name="Meyerdierks A."/>
            <person name="Storesund J.E."/>
            <person name="Kallscheuer N."/>
            <person name="Luecker S."/>
            <person name="Lage O.M."/>
            <person name="Pohl T."/>
            <person name="Merkel B.J."/>
            <person name="Hornburger P."/>
            <person name="Mueller R.-W."/>
            <person name="Bruemmer F."/>
            <person name="Labrenz M."/>
            <person name="Spormann A.M."/>
            <person name="Op den Camp H."/>
            <person name="Overmann J."/>
            <person name="Amann R."/>
            <person name="Jetten M.S.M."/>
            <person name="Mascher T."/>
            <person name="Medema M.H."/>
            <person name="Devos D.P."/>
            <person name="Kaster A.-K."/>
            <person name="Ovreas L."/>
            <person name="Rohde M."/>
            <person name="Galperin M.Y."/>
            <person name="Jogler C."/>
        </authorList>
    </citation>
    <scope>NUCLEOTIDE SEQUENCE [LARGE SCALE GENOMIC DNA]</scope>
    <source>
        <strain evidence="2 3">Mal52</strain>
    </source>
</reference>
<name>A0A517ZR76_9PLAN</name>
<keyword evidence="3" id="KW-1185">Reference proteome</keyword>
<dbReference type="EMBL" id="CP036276">
    <property type="protein sequence ID" value="QDU44994.1"/>
    <property type="molecule type" value="Genomic_DNA"/>
</dbReference>
<dbReference type="RefSeq" id="WP_145377283.1">
    <property type="nucleotide sequence ID" value="NZ_CP036276.1"/>
</dbReference>
<accession>A0A517ZR76</accession>